<evidence type="ECO:0000256" key="2">
    <source>
        <dbReference type="ARBA" id="ARBA00022801"/>
    </source>
</evidence>
<dbReference type="RefSeq" id="WP_211423379.1">
    <property type="nucleotide sequence ID" value="NZ_CP072643.1"/>
</dbReference>
<comment type="similarity">
    <text evidence="1">Belongs to the isochorismatase family.</text>
</comment>
<accession>A0ABX8B2D0</accession>
<keyword evidence="4" id="KW-1185">Reference proteome</keyword>
<dbReference type="EMBL" id="CP072643">
    <property type="protein sequence ID" value="QUV95142.1"/>
    <property type="molecule type" value="Genomic_DNA"/>
</dbReference>
<dbReference type="InterPro" id="IPR052347">
    <property type="entry name" value="Isochorismatase_Nicotinamidase"/>
</dbReference>
<keyword evidence="2" id="KW-0378">Hydrolase</keyword>
<name>A0ABX8B2D0_9BACT</name>
<evidence type="ECO:0000256" key="1">
    <source>
        <dbReference type="ARBA" id="ARBA00006336"/>
    </source>
</evidence>
<dbReference type="InterPro" id="IPR036380">
    <property type="entry name" value="Isochorismatase-like_sf"/>
</dbReference>
<dbReference type="SUPFAM" id="SSF52499">
    <property type="entry name" value="Isochorismatase-like hydrolases"/>
    <property type="match status" value="1"/>
</dbReference>
<dbReference type="PANTHER" id="PTHR11080">
    <property type="entry name" value="PYRAZINAMIDASE/NICOTINAMIDASE"/>
    <property type="match status" value="1"/>
</dbReference>
<proteinExistence type="inferred from homology"/>
<evidence type="ECO:0000313" key="4">
    <source>
        <dbReference type="Proteomes" id="UP000677668"/>
    </source>
</evidence>
<gene>
    <name evidence="3" type="ORF">J8C05_14050</name>
</gene>
<dbReference type="Gene3D" id="3.40.50.850">
    <property type="entry name" value="Isochorismatase-like"/>
    <property type="match status" value="1"/>
</dbReference>
<sequence>MSDTTPLPFPPHYDPIQTVAAEYPGTAPQALFAPAMAWQQAHSLRPAADDARRAHLLVIDMQVDFCFPSGALYVAGRSGTGGTDALRRTVEFMYRYLPWISEITCTLDSHVPYQVFFPGAHLTEDSTPVAPHTVITAADYRAGRYRPNPALAAPLGVTTEWLTHQVTDYCTRLEATGKYALYVWPYHCLVGTAGHRLAGVLADACLFHAFARGAANAPVLKGDSPLTENYSVFAPEVTTCWDGQPMPGAVRHEALLKRLLTADVILVAGLASSHCVVASVADLLAFVQEHNPYLAHRIVLLRDAMAPVVVPGADFTDAAEQALASFEAAGARVLTTDDPVEAWWG</sequence>
<protein>
    <submittedName>
        <fullName evidence="3">Nicotinamidase</fullName>
    </submittedName>
</protein>
<dbReference type="Proteomes" id="UP000677668">
    <property type="component" value="Chromosome 2"/>
</dbReference>
<evidence type="ECO:0000313" key="3">
    <source>
        <dbReference type="EMBL" id="QUV95142.1"/>
    </source>
</evidence>
<organism evidence="3 4">
    <name type="scientific">Chloracidobacterium sp. N</name>
    <dbReference type="NCBI Taxonomy" id="2821540"/>
    <lineage>
        <taxon>Bacteria</taxon>
        <taxon>Pseudomonadati</taxon>
        <taxon>Acidobacteriota</taxon>
        <taxon>Terriglobia</taxon>
        <taxon>Terriglobales</taxon>
        <taxon>Acidobacteriaceae</taxon>
        <taxon>Chloracidobacterium</taxon>
        <taxon>Chloracidobacterium aggregatum</taxon>
    </lineage>
</organism>
<dbReference type="PANTHER" id="PTHR11080:SF2">
    <property type="entry name" value="LD05707P"/>
    <property type="match status" value="1"/>
</dbReference>
<reference evidence="3 4" key="1">
    <citation type="submission" date="2021-03" db="EMBL/GenBank/DDBJ databases">
        <title>Genomic and phenotypic characterization of Chloracidobacterium isolates provides evidence for multiple species.</title>
        <authorList>
            <person name="Saini M.K."/>
            <person name="Costas A.M.G."/>
            <person name="Tank M."/>
            <person name="Bryant D.A."/>
        </authorList>
    </citation>
    <scope>NUCLEOTIDE SEQUENCE [LARGE SCALE GENOMIC DNA]</scope>
    <source>
        <strain evidence="3 4">N</strain>
    </source>
</reference>